<dbReference type="Proteomes" id="UP000003494">
    <property type="component" value="Unassembled WGS sequence"/>
</dbReference>
<dbReference type="HOGENOM" id="CLU_3011849_0_0_9"/>
<organism evidence="1 2">
    <name type="scientific">Shuttleworthella satelles DSM 14600</name>
    <dbReference type="NCBI Taxonomy" id="626523"/>
    <lineage>
        <taxon>Bacteria</taxon>
        <taxon>Bacillati</taxon>
        <taxon>Bacillota</taxon>
        <taxon>Clostridia</taxon>
        <taxon>Lachnospirales</taxon>
        <taxon>Lachnospiraceae</taxon>
        <taxon>Shuttleworthella</taxon>
    </lineage>
</organism>
<accession>C4G8V7</accession>
<protein>
    <submittedName>
        <fullName evidence="1">Uncharacterized protein</fullName>
    </submittedName>
</protein>
<proteinExistence type="predicted"/>
<dbReference type="AlphaFoldDB" id="C4G8V7"/>
<evidence type="ECO:0000313" key="2">
    <source>
        <dbReference type="Proteomes" id="UP000003494"/>
    </source>
</evidence>
<comment type="caution">
    <text evidence="1">The sequence shown here is derived from an EMBL/GenBank/DDBJ whole genome shotgun (WGS) entry which is preliminary data.</text>
</comment>
<evidence type="ECO:0000313" key="1">
    <source>
        <dbReference type="EMBL" id="EEP29054.1"/>
    </source>
</evidence>
<keyword evidence="2" id="KW-1185">Reference proteome</keyword>
<sequence>MHHLLIFCYHNMTQNIHISILFLGSPSIDLTPGDHPCPLYFQTSQSAAKIRLSSTS</sequence>
<dbReference type="STRING" id="626523.GCWU000342_00404"/>
<reference evidence="1" key="1">
    <citation type="submission" date="2009-04" db="EMBL/GenBank/DDBJ databases">
        <authorList>
            <person name="Weinstock G."/>
            <person name="Sodergren E."/>
            <person name="Clifton S."/>
            <person name="Fulton L."/>
            <person name="Fulton B."/>
            <person name="Courtney L."/>
            <person name="Fronick C."/>
            <person name="Harrison M."/>
            <person name="Strong C."/>
            <person name="Farmer C."/>
            <person name="Delahaunty K."/>
            <person name="Markovic C."/>
            <person name="Hall O."/>
            <person name="Minx P."/>
            <person name="Tomlinson C."/>
            <person name="Mitreva M."/>
            <person name="Nelson J."/>
            <person name="Hou S."/>
            <person name="Wollam A."/>
            <person name="Pepin K.H."/>
            <person name="Johnson M."/>
            <person name="Bhonagiri V."/>
            <person name="Nash W.E."/>
            <person name="Warren W."/>
            <person name="Chinwalla A."/>
            <person name="Mardis E.R."/>
            <person name="Wilson R.K."/>
        </authorList>
    </citation>
    <scope>NUCLEOTIDE SEQUENCE [LARGE SCALE GENOMIC DNA]</scope>
    <source>
        <strain evidence="1">DSM 14600</strain>
    </source>
</reference>
<dbReference type="EMBL" id="ACIP02000001">
    <property type="protein sequence ID" value="EEP29054.1"/>
    <property type="molecule type" value="Genomic_DNA"/>
</dbReference>
<gene>
    <name evidence="1" type="ORF">GCWU000342_00404</name>
</gene>
<name>C4G8V7_9FIRM</name>